<protein>
    <submittedName>
        <fullName evidence="1">Uncharacterized protein</fullName>
    </submittedName>
</protein>
<accession>A0A5B7IAS8</accession>
<evidence type="ECO:0000313" key="2">
    <source>
        <dbReference type="Proteomes" id="UP000324222"/>
    </source>
</evidence>
<proteinExistence type="predicted"/>
<dbReference type="AlphaFoldDB" id="A0A5B7IAS8"/>
<comment type="caution">
    <text evidence="1">The sequence shown here is derived from an EMBL/GenBank/DDBJ whole genome shotgun (WGS) entry which is preliminary data.</text>
</comment>
<reference evidence="1 2" key="1">
    <citation type="submission" date="2019-05" db="EMBL/GenBank/DDBJ databases">
        <title>Another draft genome of Portunus trituberculatus and its Hox gene families provides insights of decapod evolution.</title>
        <authorList>
            <person name="Jeong J.-H."/>
            <person name="Song I."/>
            <person name="Kim S."/>
            <person name="Choi T."/>
            <person name="Kim D."/>
            <person name="Ryu S."/>
            <person name="Kim W."/>
        </authorList>
    </citation>
    <scope>NUCLEOTIDE SEQUENCE [LARGE SCALE GENOMIC DNA]</scope>
    <source>
        <tissue evidence="1">Muscle</tissue>
    </source>
</reference>
<sequence>MRGRRNRKEAADRMLALGRERGGKEGNSEHDIEEFYYSDGGRQRTTPLPDTQEAAITGPQAVNKIPHDFSLKHPITSTASRLFLRLSCNNSEVTLALHQPLRRDS</sequence>
<name>A0A5B7IAS8_PORTR</name>
<gene>
    <name evidence="1" type="ORF">E2C01_072458</name>
</gene>
<dbReference type="Proteomes" id="UP000324222">
    <property type="component" value="Unassembled WGS sequence"/>
</dbReference>
<organism evidence="1 2">
    <name type="scientific">Portunus trituberculatus</name>
    <name type="common">Swimming crab</name>
    <name type="synonym">Neptunus trituberculatus</name>
    <dbReference type="NCBI Taxonomy" id="210409"/>
    <lineage>
        <taxon>Eukaryota</taxon>
        <taxon>Metazoa</taxon>
        <taxon>Ecdysozoa</taxon>
        <taxon>Arthropoda</taxon>
        <taxon>Crustacea</taxon>
        <taxon>Multicrustacea</taxon>
        <taxon>Malacostraca</taxon>
        <taxon>Eumalacostraca</taxon>
        <taxon>Eucarida</taxon>
        <taxon>Decapoda</taxon>
        <taxon>Pleocyemata</taxon>
        <taxon>Brachyura</taxon>
        <taxon>Eubrachyura</taxon>
        <taxon>Portunoidea</taxon>
        <taxon>Portunidae</taxon>
        <taxon>Portuninae</taxon>
        <taxon>Portunus</taxon>
    </lineage>
</organism>
<evidence type="ECO:0000313" key="1">
    <source>
        <dbReference type="EMBL" id="MPC77988.1"/>
    </source>
</evidence>
<dbReference type="EMBL" id="VSRR010047267">
    <property type="protein sequence ID" value="MPC77988.1"/>
    <property type="molecule type" value="Genomic_DNA"/>
</dbReference>
<keyword evidence="2" id="KW-1185">Reference proteome</keyword>